<evidence type="ECO:0000313" key="2">
    <source>
        <dbReference type="EMBL" id="CRK97707.1"/>
    </source>
</evidence>
<sequence length="60" mass="7230">MKMTSHDEHPGKFNSNHWEVERRDAERNSSLKKRNKKANDFNDFSSLLSYEGKLIYWKVE</sequence>
<feature type="compositionally biased region" description="Basic and acidic residues" evidence="1">
    <location>
        <begin position="18"/>
        <end position="29"/>
    </location>
</feature>
<dbReference type="AlphaFoldDB" id="A0A1J1IBX9"/>
<gene>
    <name evidence="2" type="ORF">CLUMA_CG011087</name>
</gene>
<evidence type="ECO:0000313" key="3">
    <source>
        <dbReference type="Proteomes" id="UP000183832"/>
    </source>
</evidence>
<name>A0A1J1IBX9_9DIPT</name>
<feature type="compositionally biased region" description="Basic and acidic residues" evidence="1">
    <location>
        <begin position="1"/>
        <end position="11"/>
    </location>
</feature>
<accession>A0A1J1IBX9</accession>
<feature type="region of interest" description="Disordered" evidence="1">
    <location>
        <begin position="1"/>
        <end position="36"/>
    </location>
</feature>
<evidence type="ECO:0000256" key="1">
    <source>
        <dbReference type="SAM" id="MobiDB-lite"/>
    </source>
</evidence>
<keyword evidence="3" id="KW-1185">Reference proteome</keyword>
<proteinExistence type="predicted"/>
<reference evidence="2 3" key="1">
    <citation type="submission" date="2015-04" db="EMBL/GenBank/DDBJ databases">
        <authorList>
            <person name="Syromyatnikov M.Y."/>
            <person name="Popov V.N."/>
        </authorList>
    </citation>
    <scope>NUCLEOTIDE SEQUENCE [LARGE SCALE GENOMIC DNA]</scope>
</reference>
<organism evidence="2 3">
    <name type="scientific">Clunio marinus</name>
    <dbReference type="NCBI Taxonomy" id="568069"/>
    <lineage>
        <taxon>Eukaryota</taxon>
        <taxon>Metazoa</taxon>
        <taxon>Ecdysozoa</taxon>
        <taxon>Arthropoda</taxon>
        <taxon>Hexapoda</taxon>
        <taxon>Insecta</taxon>
        <taxon>Pterygota</taxon>
        <taxon>Neoptera</taxon>
        <taxon>Endopterygota</taxon>
        <taxon>Diptera</taxon>
        <taxon>Nematocera</taxon>
        <taxon>Chironomoidea</taxon>
        <taxon>Chironomidae</taxon>
        <taxon>Clunio</taxon>
    </lineage>
</organism>
<protein>
    <submittedName>
        <fullName evidence="2">CLUMA_CG011087, isoform A</fullName>
    </submittedName>
</protein>
<dbReference type="Proteomes" id="UP000183832">
    <property type="component" value="Unassembled WGS sequence"/>
</dbReference>
<dbReference type="EMBL" id="CVRI01000047">
    <property type="protein sequence ID" value="CRK97707.1"/>
    <property type="molecule type" value="Genomic_DNA"/>
</dbReference>